<keyword evidence="5 8" id="KW-0378">Hydrolase</keyword>
<accession>A0ABP0C138</accession>
<dbReference type="InterPro" id="IPR033315">
    <property type="entry name" value="Fan1-like"/>
</dbReference>
<evidence type="ECO:0000259" key="10">
    <source>
        <dbReference type="SMART" id="SM00990"/>
    </source>
</evidence>
<dbReference type="Pfam" id="PF21315">
    <property type="entry name" value="FAN1_HTH"/>
    <property type="match status" value="1"/>
</dbReference>
<comment type="catalytic activity">
    <reaction evidence="1 8">
        <text>Hydrolytically removes 5'-nucleotides successively from the 3'-hydroxy termini of 3'-hydroxy-terminated oligonucleotides.</text>
        <dbReference type="EC" id="3.1.4.1"/>
    </reaction>
</comment>
<keyword evidence="12" id="KW-1185">Reference proteome</keyword>
<feature type="compositionally biased region" description="Basic and acidic residues" evidence="9">
    <location>
        <begin position="17"/>
        <end position="40"/>
    </location>
</feature>
<keyword evidence="6 8" id="KW-0460">Magnesium</keyword>
<sequence>MDKFVVRRPRPSLSTESSRDRESSGERRAKRPKTEHETDSKTTSGQQTPQADLLDDEDDEASGGDGDSGLIADGYDGIPFEESLAAIEATDEAMDGSFDAAEDVQPDAAPLYRSSIYVDAFNIALDTVLEQEQHLFSEKEKAVFAAWRDLDYEAQYLYVRLFLRKEAAWHRTQRLSYRSNIGDLQTAIESLQQERDLPKCEEDSRENLSFLEVPQDWILGSTLVFAQSFDSVETTIEDAVGLLSLDELKILAKQMKAIGKTKAELQTAIVHMGTKQHTLMTAGLRRNSSLDSVAGATPTRSTPGTPIPELRRQSTSSSSRGEQLVEKVMAITGPCIRIFPSIFKLFERVHLVFYRTTEWTEKSLTTIVLAKMSKRNFPDYIVTRTANIFEDRQQLLGFEAALRFQFRVDRVMSFDVGLAKGEGFHEVIRIFDSISDHWRELVKHEQRLNRELLDSGDGSYLRRFKTVHVFTRIAHYAAHCHGRLHEYAEEYALLKELLDQRLLHLARRGAWYQRKALLEERYMATATPNPDYPDENQQKKYWLRKALETCEQALQDRDCHLIYHYDLQKRTLKLEKRLRIPRRLQHDFGHARLLAPEEHFVEGVQFKKDDGILMHLPKINSTGHSDGGVSSGSSTKTIWLDERESIDGTTVECSVEEMCLNDYRKRGWNGYHSEGGIVRTLFAYLFYDILFLFIPNVFQTAYQACPLDLHTDTFYASRASEINRRLVDIANGEAPRIVQEVHDANFERRTCIVGLKWDFPLEDVVEVAECFHGDALALVCKVFAEEYRQRGGGLPDLLLWRKTPKPEVLFSEVKSANDRLSDTQRMWIHVLAGAGVRVAVCHAVAKQVRIRG</sequence>
<evidence type="ECO:0000256" key="1">
    <source>
        <dbReference type="ARBA" id="ARBA00000983"/>
    </source>
</evidence>
<dbReference type="InterPro" id="IPR049125">
    <property type="entry name" value="FAN1-like_WH"/>
</dbReference>
<keyword evidence="7 8" id="KW-0464">Manganese</keyword>
<dbReference type="PANTHER" id="PTHR15749">
    <property type="entry name" value="FANCONI-ASSOCIATED NUCLEASE 1"/>
    <property type="match status" value="1"/>
</dbReference>
<reference evidence="11 12" key="1">
    <citation type="submission" date="2024-01" db="EMBL/GenBank/DDBJ databases">
        <authorList>
            <person name="Allen C."/>
            <person name="Tagirdzhanova G."/>
        </authorList>
    </citation>
    <scope>NUCLEOTIDE SEQUENCE [LARGE SCALE GENOMIC DNA]</scope>
</reference>
<feature type="compositionally biased region" description="Basic residues" evidence="9">
    <location>
        <begin position="1"/>
        <end position="10"/>
    </location>
</feature>
<dbReference type="InterPro" id="IPR049132">
    <property type="entry name" value="FAN1-like_euk"/>
</dbReference>
<comment type="function">
    <text evidence="8">Nuclease required for the repair of DNA interstrand cross-links (ICL). Acts as a 5'-3' exonuclease that anchors at a cut end of DNA and cleaves DNA successively at every third nucleotide, allowing to excise an ICL from one strand through flanking incisions.</text>
</comment>
<feature type="domain" description="VRR-NUC" evidence="10">
    <location>
        <begin position="729"/>
        <end position="845"/>
    </location>
</feature>
<evidence type="ECO:0000256" key="9">
    <source>
        <dbReference type="SAM" id="MobiDB-lite"/>
    </source>
</evidence>
<dbReference type="CDD" id="cd22326">
    <property type="entry name" value="FAN1-like"/>
    <property type="match status" value="1"/>
</dbReference>
<evidence type="ECO:0000256" key="6">
    <source>
        <dbReference type="ARBA" id="ARBA00022842"/>
    </source>
</evidence>
<evidence type="ECO:0000313" key="11">
    <source>
        <dbReference type="EMBL" id="CAK7225528.1"/>
    </source>
</evidence>
<comment type="subcellular location">
    <subcellularLocation>
        <location evidence="8">Nucleus</location>
    </subcellularLocation>
</comment>
<evidence type="ECO:0000256" key="4">
    <source>
        <dbReference type="ARBA" id="ARBA00022723"/>
    </source>
</evidence>
<evidence type="ECO:0000256" key="5">
    <source>
        <dbReference type="ARBA" id="ARBA00022801"/>
    </source>
</evidence>
<keyword evidence="3 8" id="KW-0540">Nuclease</keyword>
<dbReference type="InterPro" id="IPR049126">
    <property type="entry name" value="FAN1-like_TPR"/>
</dbReference>
<dbReference type="PANTHER" id="PTHR15749:SF4">
    <property type="entry name" value="FANCONI-ASSOCIATED NUCLEASE 1"/>
    <property type="match status" value="1"/>
</dbReference>
<keyword evidence="8" id="KW-0234">DNA repair</keyword>
<protein>
    <recommendedName>
        <fullName evidence="8">Fanconi-associated nuclease</fullName>
        <ecNumber evidence="8">3.1.4.1</ecNumber>
    </recommendedName>
</protein>
<evidence type="ECO:0000256" key="2">
    <source>
        <dbReference type="ARBA" id="ARBA00005533"/>
    </source>
</evidence>
<dbReference type="Proteomes" id="UP001642406">
    <property type="component" value="Unassembled WGS sequence"/>
</dbReference>
<gene>
    <name evidence="11" type="ORF">SBRCBS47491_005918</name>
</gene>
<feature type="compositionally biased region" description="Acidic residues" evidence="9">
    <location>
        <begin position="53"/>
        <end position="62"/>
    </location>
</feature>
<proteinExistence type="inferred from homology"/>
<dbReference type="InterPro" id="IPR014883">
    <property type="entry name" value="VRR_NUC"/>
</dbReference>
<keyword evidence="8" id="KW-0539">Nucleus</keyword>
<dbReference type="Gene3D" id="3.40.1350.10">
    <property type="match status" value="1"/>
</dbReference>
<feature type="compositionally biased region" description="Polar residues" evidence="9">
    <location>
        <begin position="41"/>
        <end position="50"/>
    </location>
</feature>
<keyword evidence="4 8" id="KW-0479">Metal-binding</keyword>
<dbReference type="Pfam" id="PF21170">
    <property type="entry name" value="FAN1_TPR"/>
    <property type="match status" value="1"/>
</dbReference>
<comment type="cofactor">
    <cofactor evidence="8">
        <name>Mg(2+)</name>
        <dbReference type="ChEBI" id="CHEBI:18420"/>
    </cofactor>
    <cofactor evidence="8">
        <name>Mn(2+)</name>
        <dbReference type="ChEBI" id="CHEBI:29035"/>
    </cofactor>
</comment>
<dbReference type="EC" id="3.1.4.1" evidence="8"/>
<evidence type="ECO:0000256" key="8">
    <source>
        <dbReference type="RuleBase" id="RU365033"/>
    </source>
</evidence>
<evidence type="ECO:0000256" key="7">
    <source>
        <dbReference type="ARBA" id="ARBA00023211"/>
    </source>
</evidence>
<comment type="similarity">
    <text evidence="2 8">Belongs to the FAN1 family.</text>
</comment>
<feature type="region of interest" description="Disordered" evidence="9">
    <location>
        <begin position="1"/>
        <end position="72"/>
    </location>
</feature>
<feature type="region of interest" description="Disordered" evidence="9">
    <location>
        <begin position="290"/>
        <end position="320"/>
    </location>
</feature>
<name>A0ABP0C138_9PEZI</name>
<dbReference type="EMBL" id="CAWUHC010000054">
    <property type="protein sequence ID" value="CAK7225528.1"/>
    <property type="molecule type" value="Genomic_DNA"/>
</dbReference>
<dbReference type="Pfam" id="PF08774">
    <property type="entry name" value="VRR_NUC"/>
    <property type="match status" value="1"/>
</dbReference>
<evidence type="ECO:0000313" key="12">
    <source>
        <dbReference type="Proteomes" id="UP001642406"/>
    </source>
</evidence>
<dbReference type="InterPro" id="IPR011856">
    <property type="entry name" value="tRNA_endonuc-like_dom_sf"/>
</dbReference>
<comment type="caution">
    <text evidence="11">The sequence shown here is derived from an EMBL/GenBank/DDBJ whole genome shotgun (WGS) entry which is preliminary data.</text>
</comment>
<evidence type="ECO:0000256" key="3">
    <source>
        <dbReference type="ARBA" id="ARBA00022722"/>
    </source>
</evidence>
<organism evidence="11 12">
    <name type="scientific">Sporothrix bragantina</name>
    <dbReference type="NCBI Taxonomy" id="671064"/>
    <lineage>
        <taxon>Eukaryota</taxon>
        <taxon>Fungi</taxon>
        <taxon>Dikarya</taxon>
        <taxon>Ascomycota</taxon>
        <taxon>Pezizomycotina</taxon>
        <taxon>Sordariomycetes</taxon>
        <taxon>Sordariomycetidae</taxon>
        <taxon>Ophiostomatales</taxon>
        <taxon>Ophiostomataceae</taxon>
        <taxon>Sporothrix</taxon>
    </lineage>
</organism>
<keyword evidence="8" id="KW-0227">DNA damage</keyword>
<dbReference type="SMART" id="SM00990">
    <property type="entry name" value="VRR_NUC"/>
    <property type="match status" value="1"/>
</dbReference>